<feature type="region of interest" description="Disordered" evidence="1">
    <location>
        <begin position="22"/>
        <end position="62"/>
    </location>
</feature>
<name>A0A3P7M2D5_DIBLA</name>
<dbReference type="Pfam" id="PF00595">
    <property type="entry name" value="PDZ"/>
    <property type="match status" value="1"/>
</dbReference>
<dbReference type="Gene3D" id="2.30.42.10">
    <property type="match status" value="1"/>
</dbReference>
<feature type="compositionally biased region" description="Basic residues" evidence="1">
    <location>
        <begin position="43"/>
        <end position="57"/>
    </location>
</feature>
<dbReference type="CDD" id="cd00136">
    <property type="entry name" value="PDZ_canonical"/>
    <property type="match status" value="1"/>
</dbReference>
<accession>A0A3P7M2D5</accession>
<dbReference type="SUPFAM" id="SSF50156">
    <property type="entry name" value="PDZ domain-like"/>
    <property type="match status" value="1"/>
</dbReference>
<evidence type="ECO:0000313" key="3">
    <source>
        <dbReference type="EMBL" id="VDN16418.1"/>
    </source>
</evidence>
<evidence type="ECO:0000313" key="4">
    <source>
        <dbReference type="Proteomes" id="UP000281553"/>
    </source>
</evidence>
<dbReference type="OrthoDB" id="78824at2759"/>
<sequence>MARSLVEFTSVRMRDSSLNALDRNGSRQFMEYPANDSAEAKPGPRKRRRSGHRKKLLATKGSSTSIPQLHVCQAPGEDYVATTAIKDSILRRWPQARLVTLFKYNSTASGETRRAPPDSTGGSLGFNIVGGGGTKGIFVSHIQPNSPAAGSRKIQV</sequence>
<dbReference type="InterPro" id="IPR001478">
    <property type="entry name" value="PDZ"/>
</dbReference>
<dbReference type="EMBL" id="UYRU01065778">
    <property type="protein sequence ID" value="VDN16418.1"/>
    <property type="molecule type" value="Genomic_DNA"/>
</dbReference>
<dbReference type="Proteomes" id="UP000281553">
    <property type="component" value="Unassembled WGS sequence"/>
</dbReference>
<dbReference type="AlphaFoldDB" id="A0A3P7M2D5"/>
<evidence type="ECO:0000256" key="1">
    <source>
        <dbReference type="SAM" id="MobiDB-lite"/>
    </source>
</evidence>
<protein>
    <recommendedName>
        <fullName evidence="2">PDZ domain-containing protein</fullName>
    </recommendedName>
</protein>
<evidence type="ECO:0000259" key="2">
    <source>
        <dbReference type="PROSITE" id="PS50106"/>
    </source>
</evidence>
<reference evidence="3 4" key="1">
    <citation type="submission" date="2018-11" db="EMBL/GenBank/DDBJ databases">
        <authorList>
            <consortium name="Pathogen Informatics"/>
        </authorList>
    </citation>
    <scope>NUCLEOTIDE SEQUENCE [LARGE SCALE GENOMIC DNA]</scope>
</reference>
<dbReference type="PROSITE" id="PS50106">
    <property type="entry name" value="PDZ"/>
    <property type="match status" value="1"/>
</dbReference>
<gene>
    <name evidence="3" type="ORF">DILT_LOCUS12249</name>
</gene>
<proteinExistence type="predicted"/>
<feature type="non-terminal residue" evidence="3">
    <location>
        <position position="156"/>
    </location>
</feature>
<feature type="domain" description="PDZ" evidence="2">
    <location>
        <begin position="119"/>
        <end position="156"/>
    </location>
</feature>
<organism evidence="3 4">
    <name type="scientific">Dibothriocephalus latus</name>
    <name type="common">Fish tapeworm</name>
    <name type="synonym">Diphyllobothrium latum</name>
    <dbReference type="NCBI Taxonomy" id="60516"/>
    <lineage>
        <taxon>Eukaryota</taxon>
        <taxon>Metazoa</taxon>
        <taxon>Spiralia</taxon>
        <taxon>Lophotrochozoa</taxon>
        <taxon>Platyhelminthes</taxon>
        <taxon>Cestoda</taxon>
        <taxon>Eucestoda</taxon>
        <taxon>Diphyllobothriidea</taxon>
        <taxon>Diphyllobothriidae</taxon>
        <taxon>Dibothriocephalus</taxon>
    </lineage>
</organism>
<keyword evidence="4" id="KW-1185">Reference proteome</keyword>
<dbReference type="InterPro" id="IPR036034">
    <property type="entry name" value="PDZ_sf"/>
</dbReference>